<sequence>MRLVLQSQLPL</sequence>
<evidence type="ECO:0000313" key="1">
    <source>
        <dbReference type="EMBL" id="CAI0460409.1"/>
    </source>
</evidence>
<protein>
    <submittedName>
        <fullName evidence="1">Uncharacterized protein</fullName>
    </submittedName>
</protein>
<accession>A0AAV0NP02</accession>
<name>A0AAV0NP02_9ROSI</name>
<organism evidence="1 2">
    <name type="scientific">Linum tenue</name>
    <dbReference type="NCBI Taxonomy" id="586396"/>
    <lineage>
        <taxon>Eukaryota</taxon>
        <taxon>Viridiplantae</taxon>
        <taxon>Streptophyta</taxon>
        <taxon>Embryophyta</taxon>
        <taxon>Tracheophyta</taxon>
        <taxon>Spermatophyta</taxon>
        <taxon>Magnoliopsida</taxon>
        <taxon>eudicotyledons</taxon>
        <taxon>Gunneridae</taxon>
        <taxon>Pentapetalae</taxon>
        <taxon>rosids</taxon>
        <taxon>fabids</taxon>
        <taxon>Malpighiales</taxon>
        <taxon>Linaceae</taxon>
        <taxon>Linum</taxon>
    </lineage>
</organism>
<keyword evidence="2" id="KW-1185">Reference proteome</keyword>
<proteinExistence type="predicted"/>
<gene>
    <name evidence="1" type="ORF">LITE_LOCUS34459</name>
</gene>
<dbReference type="EMBL" id="CAMGYJ010000008">
    <property type="protein sequence ID" value="CAI0460409.1"/>
    <property type="molecule type" value="Genomic_DNA"/>
</dbReference>
<dbReference type="Proteomes" id="UP001154282">
    <property type="component" value="Unassembled WGS sequence"/>
</dbReference>
<evidence type="ECO:0000313" key="2">
    <source>
        <dbReference type="Proteomes" id="UP001154282"/>
    </source>
</evidence>
<reference evidence="1" key="1">
    <citation type="submission" date="2022-08" db="EMBL/GenBank/DDBJ databases">
        <authorList>
            <person name="Gutierrez-Valencia J."/>
        </authorList>
    </citation>
    <scope>NUCLEOTIDE SEQUENCE</scope>
</reference>
<comment type="caution">
    <text evidence="1">The sequence shown here is derived from an EMBL/GenBank/DDBJ whole genome shotgun (WGS) entry which is preliminary data.</text>
</comment>